<evidence type="ECO:0000313" key="3">
    <source>
        <dbReference type="EMBL" id="GES78167.1"/>
    </source>
</evidence>
<evidence type="ECO:0000313" key="2">
    <source>
        <dbReference type="EMBL" id="GBB99490.1"/>
    </source>
</evidence>
<feature type="compositionally biased region" description="Basic and acidic residues" evidence="1">
    <location>
        <begin position="30"/>
        <end position="48"/>
    </location>
</feature>
<reference evidence="2 4" key="1">
    <citation type="submission" date="2017-11" db="EMBL/GenBank/DDBJ databases">
        <title>The genome of Rhizophagus clarus HR1 reveals common genetic basis of auxotrophy among arbuscular mycorrhizal fungi.</title>
        <authorList>
            <person name="Kobayashi Y."/>
        </authorList>
    </citation>
    <scope>NUCLEOTIDE SEQUENCE [LARGE SCALE GENOMIC DNA]</scope>
    <source>
        <strain evidence="2 4">HR1</strain>
    </source>
</reference>
<keyword evidence="4" id="KW-1185">Reference proteome</keyword>
<dbReference type="Proteomes" id="UP000615446">
    <property type="component" value="Unassembled WGS sequence"/>
</dbReference>
<dbReference type="Proteomes" id="UP000247702">
    <property type="component" value="Unassembled WGS sequence"/>
</dbReference>
<reference evidence="3" key="2">
    <citation type="submission" date="2019-10" db="EMBL/GenBank/DDBJ databases">
        <title>Conservation and host-specific expression of non-tandemly repeated heterogenous ribosome RNA gene in arbuscular mycorrhizal fungi.</title>
        <authorList>
            <person name="Maeda T."/>
            <person name="Kobayashi Y."/>
            <person name="Nakagawa T."/>
            <person name="Ezawa T."/>
            <person name="Yamaguchi K."/>
            <person name="Bino T."/>
            <person name="Nishimoto Y."/>
            <person name="Shigenobu S."/>
            <person name="Kawaguchi M."/>
        </authorList>
    </citation>
    <scope>NUCLEOTIDE SEQUENCE</scope>
    <source>
        <strain evidence="3">HR1</strain>
    </source>
</reference>
<evidence type="ECO:0000256" key="1">
    <source>
        <dbReference type="SAM" id="MobiDB-lite"/>
    </source>
</evidence>
<dbReference type="AlphaFoldDB" id="A0A2Z6RC19"/>
<organism evidence="2 4">
    <name type="scientific">Rhizophagus clarus</name>
    <dbReference type="NCBI Taxonomy" id="94130"/>
    <lineage>
        <taxon>Eukaryota</taxon>
        <taxon>Fungi</taxon>
        <taxon>Fungi incertae sedis</taxon>
        <taxon>Mucoromycota</taxon>
        <taxon>Glomeromycotina</taxon>
        <taxon>Glomeromycetes</taxon>
        <taxon>Glomerales</taxon>
        <taxon>Glomeraceae</taxon>
        <taxon>Rhizophagus</taxon>
    </lineage>
</organism>
<evidence type="ECO:0000313" key="4">
    <source>
        <dbReference type="Proteomes" id="UP000247702"/>
    </source>
</evidence>
<accession>A0A2Z6RC19</accession>
<comment type="caution">
    <text evidence="2">The sequence shown here is derived from an EMBL/GenBank/DDBJ whole genome shotgun (WGS) entry which is preliminary data.</text>
</comment>
<name>A0A2Z6RC19_9GLOM</name>
<feature type="region of interest" description="Disordered" evidence="1">
    <location>
        <begin position="30"/>
        <end position="69"/>
    </location>
</feature>
<feature type="compositionally biased region" description="Basic and acidic residues" evidence="1">
    <location>
        <begin position="59"/>
        <end position="69"/>
    </location>
</feature>
<proteinExistence type="predicted"/>
<dbReference type="EMBL" id="BEXD01002824">
    <property type="protein sequence ID" value="GBB99490.1"/>
    <property type="molecule type" value="Genomic_DNA"/>
</dbReference>
<protein>
    <submittedName>
        <fullName evidence="2">Uncharacterized protein</fullName>
    </submittedName>
</protein>
<dbReference type="EMBL" id="BLAL01000034">
    <property type="protein sequence ID" value="GES78167.1"/>
    <property type="molecule type" value="Genomic_DNA"/>
</dbReference>
<gene>
    <name evidence="3" type="ORF">RCL2_000548200</name>
    <name evidence="2" type="ORF">RclHR1_03540009</name>
</gene>
<sequence>MIKNSDNLTDKNYEKYAKEIDYKNKWNIEVNQKENQEEDYNKGKKEGEDGGNYDYQDSMIKKFTIDSRN</sequence>